<feature type="compositionally biased region" description="Low complexity" evidence="1">
    <location>
        <begin position="8"/>
        <end position="25"/>
    </location>
</feature>
<evidence type="ECO:0000256" key="1">
    <source>
        <dbReference type="SAM" id="MobiDB-lite"/>
    </source>
</evidence>
<dbReference type="EMBL" id="FOLM01000003">
    <property type="protein sequence ID" value="SFC43304.1"/>
    <property type="molecule type" value="Genomic_DNA"/>
</dbReference>
<reference evidence="2 3" key="1">
    <citation type="submission" date="2016-10" db="EMBL/GenBank/DDBJ databases">
        <authorList>
            <person name="de Groot N.N."/>
        </authorList>
    </citation>
    <scope>NUCLEOTIDE SEQUENCE [LARGE SCALE GENOMIC DNA]</scope>
    <source>
        <strain evidence="2 3">CGMCC 4.5739</strain>
    </source>
</reference>
<dbReference type="Proteomes" id="UP000199207">
    <property type="component" value="Unassembled WGS sequence"/>
</dbReference>
<dbReference type="RefSeq" id="WP_175541317.1">
    <property type="nucleotide sequence ID" value="NZ_FOLM01000003.1"/>
</dbReference>
<evidence type="ECO:0000313" key="3">
    <source>
        <dbReference type="Proteomes" id="UP000199207"/>
    </source>
</evidence>
<accession>A0A1I1J475</accession>
<organism evidence="2 3">
    <name type="scientific">Streptomyces aidingensis</name>
    <dbReference type="NCBI Taxonomy" id="910347"/>
    <lineage>
        <taxon>Bacteria</taxon>
        <taxon>Bacillati</taxon>
        <taxon>Actinomycetota</taxon>
        <taxon>Actinomycetes</taxon>
        <taxon>Kitasatosporales</taxon>
        <taxon>Streptomycetaceae</taxon>
        <taxon>Streptomyces</taxon>
    </lineage>
</organism>
<evidence type="ECO:0000313" key="2">
    <source>
        <dbReference type="EMBL" id="SFC43304.1"/>
    </source>
</evidence>
<gene>
    <name evidence="2" type="ORF">SAMN05421773_103282</name>
</gene>
<dbReference type="STRING" id="910347.SAMN05421773_103282"/>
<dbReference type="AlphaFoldDB" id="A0A1I1J475"/>
<keyword evidence="3" id="KW-1185">Reference proteome</keyword>
<name>A0A1I1J475_9ACTN</name>
<proteinExistence type="predicted"/>
<protein>
    <submittedName>
        <fullName evidence="2">Uncharacterized protein</fullName>
    </submittedName>
</protein>
<sequence>MTQAPFRPAGGDAPGAVPAPAAQPAASPPGARPPLAVAGFDPGPIGPLTPRNQPCTTA</sequence>
<feature type="region of interest" description="Disordered" evidence="1">
    <location>
        <begin position="1"/>
        <end position="58"/>
    </location>
</feature>